<evidence type="ECO:0000313" key="3">
    <source>
        <dbReference type="Proteomes" id="UP000189670"/>
    </source>
</evidence>
<dbReference type="InterPro" id="IPR013570">
    <property type="entry name" value="Tscrpt_reg_YsiA_C"/>
</dbReference>
<organism evidence="2 3">
    <name type="scientific">Candidatus Magnetoglobus multicellularis str. Araruama</name>
    <dbReference type="NCBI Taxonomy" id="890399"/>
    <lineage>
        <taxon>Bacteria</taxon>
        <taxon>Pseudomonadati</taxon>
        <taxon>Thermodesulfobacteriota</taxon>
        <taxon>Desulfobacteria</taxon>
        <taxon>Desulfobacterales</taxon>
        <taxon>Desulfobacteraceae</taxon>
        <taxon>Candidatus Magnetoglobus</taxon>
    </lineage>
</organism>
<protein>
    <submittedName>
        <fullName evidence="2">Transcriptional regulator, TetR family</fullName>
    </submittedName>
</protein>
<accession>A0A1V1NT31</accession>
<name>A0A1V1NT31_9BACT</name>
<dbReference type="EMBL" id="ATBP01002557">
    <property type="protein sequence ID" value="ETR65724.1"/>
    <property type="molecule type" value="Genomic_DNA"/>
</dbReference>
<sequence>MFSIAHKYTLKEFERMKQISPYVHGAPSRIRMIIQAYLEFYEQNKEYTSVALLTLKSNRNFIQSEAYQIVREVSGSIVAIYKEGIEEGVFIFREDIDPYLVRNMVLGFIEHLTVQWLLVGRPEKSF</sequence>
<dbReference type="Proteomes" id="UP000189670">
    <property type="component" value="Unassembled WGS sequence"/>
</dbReference>
<feature type="domain" description="Transcription regulator YsiA C-terminal" evidence="1">
    <location>
        <begin position="16"/>
        <end position="118"/>
    </location>
</feature>
<dbReference type="Pfam" id="PF08359">
    <property type="entry name" value="TetR_C_4"/>
    <property type="match status" value="1"/>
</dbReference>
<comment type="caution">
    <text evidence="2">The sequence shown here is derived from an EMBL/GenBank/DDBJ whole genome shotgun (WGS) entry which is preliminary data.</text>
</comment>
<dbReference type="Gene3D" id="1.10.357.10">
    <property type="entry name" value="Tetracycline Repressor, domain 2"/>
    <property type="match status" value="1"/>
</dbReference>
<gene>
    <name evidence="2" type="ORF">OMM_13805</name>
</gene>
<dbReference type="AlphaFoldDB" id="A0A1V1NT31"/>
<dbReference type="InterPro" id="IPR036271">
    <property type="entry name" value="Tet_transcr_reg_TetR-rel_C_sf"/>
</dbReference>
<reference evidence="3" key="1">
    <citation type="submission" date="2012-11" db="EMBL/GenBank/DDBJ databases">
        <authorList>
            <person name="Lucero-Rivera Y.E."/>
            <person name="Tovar-Ramirez D."/>
        </authorList>
    </citation>
    <scope>NUCLEOTIDE SEQUENCE [LARGE SCALE GENOMIC DNA]</scope>
    <source>
        <strain evidence="3">Araruama</strain>
    </source>
</reference>
<evidence type="ECO:0000259" key="1">
    <source>
        <dbReference type="Pfam" id="PF08359"/>
    </source>
</evidence>
<evidence type="ECO:0000313" key="2">
    <source>
        <dbReference type="EMBL" id="ETR65724.1"/>
    </source>
</evidence>
<proteinExistence type="predicted"/>
<dbReference type="SUPFAM" id="SSF48498">
    <property type="entry name" value="Tetracyclin repressor-like, C-terminal domain"/>
    <property type="match status" value="1"/>
</dbReference>